<sequence>MTLQPWEHKKDQDPRYAIYAYGRHLTLDVDPRRDGDTCWPGAKSWADFNAAIGGKLVTPQQLASVCHNPGYDEAACAYIQEQWTSPFLHDDSSSSTMAAAVADESCDPFTARGSCLVRLVIPSPIPLMPQILETSPRQSLLPTVIIPACYLGKSTGKWALSVWAHHMKNTTYLSTYNSKAYAGPAIKLGAGIQVEEGYRAAHAYDSLVVGGDCGWLSAGWRTLCS</sequence>
<name>A0ACC2J2D6_9PEZI</name>
<comment type="caution">
    <text evidence="1">The sequence shown here is derived from an EMBL/GenBank/DDBJ whole genome shotgun (WGS) entry which is preliminary data.</text>
</comment>
<keyword evidence="2" id="KW-1185">Reference proteome</keyword>
<gene>
    <name evidence="1" type="ORF">O1611_g10048</name>
</gene>
<proteinExistence type="predicted"/>
<reference evidence="1" key="1">
    <citation type="submission" date="2022-12" db="EMBL/GenBank/DDBJ databases">
        <title>Genome Sequence of Lasiodiplodia mahajangana.</title>
        <authorList>
            <person name="Buettner E."/>
        </authorList>
    </citation>
    <scope>NUCLEOTIDE SEQUENCE</scope>
    <source>
        <strain evidence="1">VT137</strain>
    </source>
</reference>
<accession>A0ACC2J2D6</accession>
<organism evidence="1 2">
    <name type="scientific">Lasiodiplodia mahajangana</name>
    <dbReference type="NCBI Taxonomy" id="1108764"/>
    <lineage>
        <taxon>Eukaryota</taxon>
        <taxon>Fungi</taxon>
        <taxon>Dikarya</taxon>
        <taxon>Ascomycota</taxon>
        <taxon>Pezizomycotina</taxon>
        <taxon>Dothideomycetes</taxon>
        <taxon>Dothideomycetes incertae sedis</taxon>
        <taxon>Botryosphaeriales</taxon>
        <taxon>Botryosphaeriaceae</taxon>
        <taxon>Lasiodiplodia</taxon>
    </lineage>
</organism>
<evidence type="ECO:0000313" key="1">
    <source>
        <dbReference type="EMBL" id="KAJ8121642.1"/>
    </source>
</evidence>
<evidence type="ECO:0000313" key="2">
    <source>
        <dbReference type="Proteomes" id="UP001153332"/>
    </source>
</evidence>
<protein>
    <submittedName>
        <fullName evidence="1">Uncharacterized protein</fullName>
    </submittedName>
</protein>
<dbReference type="Proteomes" id="UP001153332">
    <property type="component" value="Unassembled WGS sequence"/>
</dbReference>
<dbReference type="EMBL" id="JAPUUL010003766">
    <property type="protein sequence ID" value="KAJ8121642.1"/>
    <property type="molecule type" value="Genomic_DNA"/>
</dbReference>